<feature type="binding site" evidence="10">
    <location>
        <position position="268"/>
    </location>
    <ligand>
        <name>NAD(+)</name>
        <dbReference type="ChEBI" id="CHEBI:57540"/>
    </ligand>
</feature>
<feature type="binding site" evidence="10">
    <location>
        <position position="333"/>
    </location>
    <ligand>
        <name>NAD(+)</name>
        <dbReference type="ChEBI" id="CHEBI:57540"/>
    </ligand>
</feature>
<dbReference type="SMART" id="SM00984">
    <property type="entry name" value="UDPG_MGDP_dh_C"/>
    <property type="match status" value="1"/>
</dbReference>
<dbReference type="RefSeq" id="WP_035389192.1">
    <property type="nucleotide sequence ID" value="NZ_JQKF01000010.1"/>
</dbReference>
<dbReference type="Gene3D" id="3.40.50.720">
    <property type="entry name" value="NAD(P)-binding Rossmann-like Domain"/>
    <property type="match status" value="2"/>
</dbReference>
<dbReference type="OrthoDB" id="5193947at2"/>
<dbReference type="PIRSF" id="PIRSF500134">
    <property type="entry name" value="UDPglc_DH_bac"/>
    <property type="match status" value="1"/>
</dbReference>
<dbReference type="Gene3D" id="1.20.5.100">
    <property type="entry name" value="Cytochrome c1, transmembrane anchor, C-terminal"/>
    <property type="match status" value="1"/>
</dbReference>
<dbReference type="SUPFAM" id="SSF52413">
    <property type="entry name" value="UDP-glucose/GDP-mannose dehydrogenase C-terminal domain"/>
    <property type="match status" value="1"/>
</dbReference>
<evidence type="ECO:0000256" key="3">
    <source>
        <dbReference type="ARBA" id="ARBA00012954"/>
    </source>
</evidence>
<dbReference type="GO" id="GO:0006065">
    <property type="term" value="P:UDP-glucuronate biosynthetic process"/>
    <property type="evidence" value="ECO:0007669"/>
    <property type="project" value="UniProtKB-UniPathway"/>
</dbReference>
<dbReference type="UniPathway" id="UPA00038">
    <property type="reaction ID" value="UER00491"/>
</dbReference>
<dbReference type="InterPro" id="IPR001732">
    <property type="entry name" value="UDP-Glc/GDP-Man_DH_N"/>
</dbReference>
<dbReference type="InterPro" id="IPR036291">
    <property type="entry name" value="NAD(P)-bd_dom_sf"/>
</dbReference>
<protein>
    <recommendedName>
        <fullName evidence="3 7">UDP-glucose 6-dehydrogenase</fullName>
        <ecNumber evidence="3 7">1.1.1.22</ecNumber>
    </recommendedName>
</protein>
<dbReference type="STRING" id="1121877.FEAC_15480"/>
<dbReference type="GO" id="GO:0051287">
    <property type="term" value="F:NAD binding"/>
    <property type="evidence" value="ECO:0007669"/>
    <property type="project" value="InterPro"/>
</dbReference>
<evidence type="ECO:0000313" key="12">
    <source>
        <dbReference type="EMBL" id="KJE76761.1"/>
    </source>
</evidence>
<dbReference type="InterPro" id="IPR028357">
    <property type="entry name" value="UDPglc_DH_bac"/>
</dbReference>
<feature type="binding site" evidence="9">
    <location>
        <position position="209"/>
    </location>
    <ligand>
        <name>substrate</name>
    </ligand>
</feature>
<dbReference type="GO" id="GO:0000271">
    <property type="term" value="P:polysaccharide biosynthetic process"/>
    <property type="evidence" value="ECO:0007669"/>
    <property type="project" value="InterPro"/>
</dbReference>
<keyword evidence="13" id="KW-1185">Reference proteome</keyword>
<feature type="binding site" evidence="9">
    <location>
        <begin position="155"/>
        <end position="158"/>
    </location>
    <ligand>
        <name>substrate</name>
    </ligand>
</feature>
<evidence type="ECO:0000256" key="6">
    <source>
        <dbReference type="ARBA" id="ARBA00047473"/>
    </source>
</evidence>
<evidence type="ECO:0000256" key="4">
    <source>
        <dbReference type="ARBA" id="ARBA00023002"/>
    </source>
</evidence>
<evidence type="ECO:0000256" key="9">
    <source>
        <dbReference type="PIRSR" id="PIRSR500134-2"/>
    </source>
</evidence>
<dbReference type="SUPFAM" id="SSF48179">
    <property type="entry name" value="6-phosphogluconate dehydrogenase C-terminal domain-like"/>
    <property type="match status" value="1"/>
</dbReference>
<dbReference type="Pfam" id="PF03721">
    <property type="entry name" value="UDPG_MGDP_dh_N"/>
    <property type="match status" value="1"/>
</dbReference>
<dbReference type="eggNOG" id="COG1004">
    <property type="taxonomic scope" value="Bacteria"/>
</dbReference>
<comment type="pathway">
    <text evidence="1">Nucleotide-sugar biosynthesis; UDP-alpha-D-glucuronate biosynthesis; UDP-alpha-D-glucuronate from UDP-alpha-D-glucose: step 1/1.</text>
</comment>
<evidence type="ECO:0000256" key="2">
    <source>
        <dbReference type="ARBA" id="ARBA00006601"/>
    </source>
</evidence>
<dbReference type="InterPro" id="IPR008927">
    <property type="entry name" value="6-PGluconate_DH-like_C_sf"/>
</dbReference>
<gene>
    <name evidence="12" type="primary">tuaD</name>
    <name evidence="12" type="ORF">FEAC_15480</name>
</gene>
<dbReference type="PANTHER" id="PTHR43750">
    <property type="entry name" value="UDP-GLUCOSE 6-DEHYDROGENASE TUAD"/>
    <property type="match status" value="1"/>
</dbReference>
<dbReference type="PATRIC" id="fig|1121877.4.peg.1717"/>
<feature type="binding site" evidence="10">
    <location>
        <position position="121"/>
    </location>
    <ligand>
        <name>NAD(+)</name>
        <dbReference type="ChEBI" id="CHEBI:57540"/>
    </ligand>
</feature>
<dbReference type="InterPro" id="IPR036220">
    <property type="entry name" value="UDP-Glc/GDP-Man_DH_C_sf"/>
</dbReference>
<dbReference type="InterPro" id="IPR017476">
    <property type="entry name" value="UDP-Glc/GDP-Man"/>
</dbReference>
<feature type="binding site" evidence="9">
    <location>
        <begin position="254"/>
        <end position="258"/>
    </location>
    <ligand>
        <name>substrate</name>
    </ligand>
</feature>
<dbReference type="GeneID" id="78372728"/>
<dbReference type="NCBIfam" id="TIGR03026">
    <property type="entry name" value="NDP-sugDHase"/>
    <property type="match status" value="1"/>
</dbReference>
<dbReference type="InterPro" id="IPR014026">
    <property type="entry name" value="UDP-Glc/GDP-Man_DH_dimer"/>
</dbReference>
<feature type="binding site" evidence="10">
    <location>
        <position position="30"/>
    </location>
    <ligand>
        <name>NAD(+)</name>
        <dbReference type="ChEBI" id="CHEBI:57540"/>
    </ligand>
</feature>
<sequence>MKIAVFGLGYVGLVTATSLSEVGHQVIGYDADTDKLESLRNSEVPFYEPGLADLVSKNIDQGNLHFVDHIDWAIADSDVIFIAVGTPPKEDGSADLKSLYQVVESLGQMLERSITIVVKSTVPVGTNQAIDRALNALLESRGLQVSCDVVSNPEFLREGNALHDVFNPDRIVIGATSRQAFDTMRRLYAPFHFTCPLLEMEPASAELSKYAANAFLASRISFMNELSRLAETVGADINQVSTALGTDPRIGHHFLHAGIGYGGSCFPKDILSLRNMFWEHRIESPLTNAIQQVNSEQRHRFAKTIIEHLADAIDNSTIALWGLTFKPNTDDMRDAPSLEISQLLQKAGANVRLYDPVLNSAIKDRFPTDSQLEFVDDMYEAVHGADALVLVTEWTTFAEPDFTKVMQLMRTPNVFDGRNFWDPDFVRSQGFTYYGVGRPEIRFNQKGG</sequence>
<keyword evidence="4 7" id="KW-0560">Oxidoreductase</keyword>
<name>A0A0D8FUI7_9ACTN</name>
<feature type="binding site" evidence="10">
    <location>
        <position position="158"/>
    </location>
    <ligand>
        <name>NAD(+)</name>
        <dbReference type="ChEBI" id="CHEBI:57540"/>
    </ligand>
</feature>
<comment type="caution">
    <text evidence="12">The sequence shown here is derived from an EMBL/GenBank/DDBJ whole genome shotgun (WGS) entry which is preliminary data.</text>
</comment>
<dbReference type="AlphaFoldDB" id="A0A0D8FUI7"/>
<feature type="binding site" evidence="9">
    <location>
        <position position="326"/>
    </location>
    <ligand>
        <name>substrate</name>
    </ligand>
</feature>
<dbReference type="InterPro" id="IPR014027">
    <property type="entry name" value="UDP-Glc/GDP-Man_DH_C"/>
</dbReference>
<reference evidence="12 13" key="1">
    <citation type="submission" date="2015-01" db="EMBL/GenBank/DDBJ databases">
        <title>Draft genome of the acidophilic iron oxidizer Ferrimicrobium acidiphilum strain T23.</title>
        <authorList>
            <person name="Poehlein A."/>
            <person name="Eisen S."/>
            <person name="Schloemann M."/>
            <person name="Johnson B.D."/>
            <person name="Daniel R."/>
            <person name="Muehling M."/>
        </authorList>
    </citation>
    <scope>NUCLEOTIDE SEQUENCE [LARGE SCALE GENOMIC DNA]</scope>
    <source>
        <strain evidence="12 13">T23</strain>
    </source>
</reference>
<dbReference type="EMBL" id="JXUW01000012">
    <property type="protein sequence ID" value="KJE76761.1"/>
    <property type="molecule type" value="Genomic_DNA"/>
</dbReference>
<dbReference type="Pfam" id="PF00984">
    <property type="entry name" value="UDPG_MGDP_dh"/>
    <property type="match status" value="1"/>
</dbReference>
<evidence type="ECO:0000259" key="11">
    <source>
        <dbReference type="SMART" id="SM00984"/>
    </source>
</evidence>
<keyword evidence="5 7" id="KW-0520">NAD</keyword>
<feature type="binding site" evidence="10">
    <location>
        <position position="86"/>
    </location>
    <ligand>
        <name>NAD(+)</name>
        <dbReference type="ChEBI" id="CHEBI:57540"/>
    </ligand>
</feature>
<evidence type="ECO:0000256" key="1">
    <source>
        <dbReference type="ARBA" id="ARBA00004701"/>
    </source>
</evidence>
<organism evidence="12 13">
    <name type="scientific">Ferrimicrobium acidiphilum DSM 19497</name>
    <dbReference type="NCBI Taxonomy" id="1121877"/>
    <lineage>
        <taxon>Bacteria</taxon>
        <taxon>Bacillati</taxon>
        <taxon>Actinomycetota</taxon>
        <taxon>Acidimicrobiia</taxon>
        <taxon>Acidimicrobiales</taxon>
        <taxon>Acidimicrobiaceae</taxon>
        <taxon>Ferrimicrobium</taxon>
    </lineage>
</organism>
<dbReference type="PIRSF" id="PIRSF000124">
    <property type="entry name" value="UDPglc_GDPman_dh"/>
    <property type="match status" value="1"/>
</dbReference>
<evidence type="ECO:0000313" key="13">
    <source>
        <dbReference type="Proteomes" id="UP000032336"/>
    </source>
</evidence>
<proteinExistence type="inferred from homology"/>
<dbReference type="SUPFAM" id="SSF51735">
    <property type="entry name" value="NAD(P)-binding Rossmann-fold domains"/>
    <property type="match status" value="1"/>
</dbReference>
<accession>A0A0D8FUI7</accession>
<dbReference type="PANTHER" id="PTHR43750:SF3">
    <property type="entry name" value="UDP-GLUCOSE 6-DEHYDROGENASE TUAD"/>
    <property type="match status" value="1"/>
</dbReference>
<dbReference type="Pfam" id="PF03720">
    <property type="entry name" value="UDPG_MGDP_dh_C"/>
    <property type="match status" value="1"/>
</dbReference>
<dbReference type="Proteomes" id="UP000032336">
    <property type="component" value="Unassembled WGS sequence"/>
</dbReference>
<feature type="active site" description="Nucleophile" evidence="8">
    <location>
        <position position="265"/>
    </location>
</feature>
<comment type="catalytic activity">
    <reaction evidence="6 7">
        <text>UDP-alpha-D-glucose + 2 NAD(+) + H2O = UDP-alpha-D-glucuronate + 2 NADH + 3 H(+)</text>
        <dbReference type="Rhea" id="RHEA:23596"/>
        <dbReference type="ChEBI" id="CHEBI:15377"/>
        <dbReference type="ChEBI" id="CHEBI:15378"/>
        <dbReference type="ChEBI" id="CHEBI:57540"/>
        <dbReference type="ChEBI" id="CHEBI:57945"/>
        <dbReference type="ChEBI" id="CHEBI:58052"/>
        <dbReference type="ChEBI" id="CHEBI:58885"/>
        <dbReference type="EC" id="1.1.1.22"/>
    </reaction>
</comment>
<dbReference type="GO" id="GO:0003979">
    <property type="term" value="F:UDP-glucose 6-dehydrogenase activity"/>
    <property type="evidence" value="ECO:0007669"/>
    <property type="project" value="UniProtKB-EC"/>
</dbReference>
<evidence type="ECO:0000256" key="5">
    <source>
        <dbReference type="ARBA" id="ARBA00023027"/>
    </source>
</evidence>
<feature type="domain" description="UDP-glucose/GDP-mannose dehydrogenase C-terminal" evidence="11">
    <location>
        <begin position="319"/>
        <end position="423"/>
    </location>
</feature>
<dbReference type="EC" id="1.1.1.22" evidence="3 7"/>
<evidence type="ECO:0000256" key="8">
    <source>
        <dbReference type="PIRSR" id="PIRSR500134-1"/>
    </source>
</evidence>
<feature type="binding site" evidence="9">
    <location>
        <position position="262"/>
    </location>
    <ligand>
        <name>substrate</name>
    </ligand>
</feature>
<feature type="binding site" evidence="10">
    <location>
        <position position="35"/>
    </location>
    <ligand>
        <name>NAD(+)</name>
        <dbReference type="ChEBI" id="CHEBI:57540"/>
    </ligand>
</feature>
<evidence type="ECO:0000256" key="10">
    <source>
        <dbReference type="PIRSR" id="PIRSR500134-3"/>
    </source>
</evidence>
<comment type="similarity">
    <text evidence="2 7">Belongs to the UDP-glucose/GDP-mannose dehydrogenase family.</text>
</comment>
<evidence type="ECO:0000256" key="7">
    <source>
        <dbReference type="PIRNR" id="PIRNR000124"/>
    </source>
</evidence>